<evidence type="ECO:0000256" key="1">
    <source>
        <dbReference type="SAM" id="Phobius"/>
    </source>
</evidence>
<feature type="transmembrane region" description="Helical" evidence="1">
    <location>
        <begin position="156"/>
        <end position="176"/>
    </location>
</feature>
<dbReference type="EMBL" id="PDFK01000004">
    <property type="protein sequence ID" value="PKU51023.1"/>
    <property type="molecule type" value="Genomic_DNA"/>
</dbReference>
<name>A0A2I0UY73_9BACI</name>
<dbReference type="Proteomes" id="UP000234956">
    <property type="component" value="Unassembled WGS sequence"/>
</dbReference>
<feature type="transmembrane region" description="Helical" evidence="1">
    <location>
        <begin position="251"/>
        <end position="269"/>
    </location>
</feature>
<sequence length="277" mass="32335">MHKGGHIYTLLLGIILSISTLLLFSYNERQREELVSLHHSEFQTIQEAWYLSGSDSKEQYLYPLKQVFYINRYEVKDKEHLQQALQSPKNPVSRPANATTVSDLYIRLYNGKEMAVKVISKDERLFLMDQKTMQYYELKAQDMVDYFHLLNEESRMPFLLFIVYTIIFFSLAFMLAKKLTGAKSIEKETAPPIYLNKAKSKRPLADFIFPAALPFVITFSLQIYGAQHSLLLLSAIMLTSGIREYVEKRGLFLKMVLLLPLFWVYLYGFQMLSTYLN</sequence>
<dbReference type="AlphaFoldDB" id="A0A2I0UY73"/>
<gene>
    <name evidence="2" type="ORF">CRI88_15210</name>
</gene>
<reference evidence="2 3" key="1">
    <citation type="submission" date="2017-10" db="EMBL/GenBank/DDBJ databases">
        <title>Draft genome of Lysinibacillus fusiformis strain Juneja, a laboratory-derived pathogen of Drosophila melanogaster.</title>
        <authorList>
            <person name="Smith B.R."/>
            <person name="Unckless R.L."/>
        </authorList>
    </citation>
    <scope>NUCLEOTIDE SEQUENCE [LARGE SCALE GENOMIC DNA]</scope>
    <source>
        <strain evidence="2 3">Juneja</strain>
    </source>
</reference>
<feature type="transmembrane region" description="Helical" evidence="1">
    <location>
        <begin position="7"/>
        <end position="26"/>
    </location>
</feature>
<keyword evidence="1" id="KW-0812">Transmembrane</keyword>
<dbReference type="RefSeq" id="WP_058844045.1">
    <property type="nucleotide sequence ID" value="NZ_JAZBNI010000008.1"/>
</dbReference>
<evidence type="ECO:0000313" key="3">
    <source>
        <dbReference type="Proteomes" id="UP000234956"/>
    </source>
</evidence>
<accession>A0A2I0UY73</accession>
<evidence type="ECO:0000313" key="2">
    <source>
        <dbReference type="EMBL" id="PKU51023.1"/>
    </source>
</evidence>
<keyword evidence="1" id="KW-1133">Transmembrane helix</keyword>
<organism evidence="2 3">
    <name type="scientific">Lysinibacillus fusiformis</name>
    <dbReference type="NCBI Taxonomy" id="28031"/>
    <lineage>
        <taxon>Bacteria</taxon>
        <taxon>Bacillati</taxon>
        <taxon>Bacillota</taxon>
        <taxon>Bacilli</taxon>
        <taxon>Bacillales</taxon>
        <taxon>Bacillaceae</taxon>
        <taxon>Lysinibacillus</taxon>
    </lineage>
</organism>
<comment type="caution">
    <text evidence="2">The sequence shown here is derived from an EMBL/GenBank/DDBJ whole genome shotgun (WGS) entry which is preliminary data.</text>
</comment>
<keyword evidence="1" id="KW-0472">Membrane</keyword>
<protein>
    <submittedName>
        <fullName evidence="2">Uncharacterized protein</fullName>
    </submittedName>
</protein>
<proteinExistence type="predicted"/>